<evidence type="ECO:0000256" key="1">
    <source>
        <dbReference type="ARBA" id="ARBA00022614"/>
    </source>
</evidence>
<dbReference type="Pfam" id="PF13855">
    <property type="entry name" value="LRR_8"/>
    <property type="match status" value="1"/>
</dbReference>
<feature type="region of interest" description="Disordered" evidence="4">
    <location>
        <begin position="224"/>
        <end position="248"/>
    </location>
</feature>
<feature type="compositionally biased region" description="Polar residues" evidence="4">
    <location>
        <begin position="235"/>
        <end position="245"/>
    </location>
</feature>
<name>A0A6V7K4Q1_9HYME</name>
<dbReference type="GO" id="GO:0005886">
    <property type="term" value="C:plasma membrane"/>
    <property type="evidence" value="ECO:0007669"/>
    <property type="project" value="TreeGrafter"/>
</dbReference>
<dbReference type="PROSITE" id="PS51450">
    <property type="entry name" value="LRR"/>
    <property type="match status" value="2"/>
</dbReference>
<dbReference type="InterPro" id="IPR001611">
    <property type="entry name" value="Leu-rich_rpt"/>
</dbReference>
<dbReference type="PANTHER" id="PTHR24369:SF210">
    <property type="entry name" value="CHAOPTIN-RELATED"/>
    <property type="match status" value="1"/>
</dbReference>
<dbReference type="SUPFAM" id="SSF52058">
    <property type="entry name" value="L domain-like"/>
    <property type="match status" value="1"/>
</dbReference>
<dbReference type="EMBL" id="CADCXW020000023">
    <property type="protein sequence ID" value="CAD1559308.1"/>
    <property type="molecule type" value="Genomic_DNA"/>
</dbReference>
<dbReference type="SMART" id="SM00369">
    <property type="entry name" value="LRR_TYP"/>
    <property type="match status" value="5"/>
</dbReference>
<gene>
    <name evidence="6" type="ORF">BBRV_LOCUS70097</name>
</gene>
<keyword evidence="5" id="KW-1133">Transmembrane helix</keyword>
<dbReference type="InterPro" id="IPR003591">
    <property type="entry name" value="Leu-rich_rpt_typical-subtyp"/>
</dbReference>
<dbReference type="InterPro" id="IPR032675">
    <property type="entry name" value="LRR_dom_sf"/>
</dbReference>
<keyword evidence="5" id="KW-0472">Membrane</keyword>
<protein>
    <recommendedName>
        <fullName evidence="7">LRRCT domain-containing protein</fullName>
    </recommendedName>
</protein>
<organism evidence="6">
    <name type="scientific">Bracon brevicornis</name>
    <dbReference type="NCBI Taxonomy" id="1563983"/>
    <lineage>
        <taxon>Eukaryota</taxon>
        <taxon>Metazoa</taxon>
        <taxon>Ecdysozoa</taxon>
        <taxon>Arthropoda</taxon>
        <taxon>Hexapoda</taxon>
        <taxon>Insecta</taxon>
        <taxon>Pterygota</taxon>
        <taxon>Neoptera</taxon>
        <taxon>Endopterygota</taxon>
        <taxon>Hymenoptera</taxon>
        <taxon>Apocrita</taxon>
        <taxon>Ichneumonoidea</taxon>
        <taxon>Braconidae</taxon>
        <taxon>Braconinae</taxon>
        <taxon>Bracon</taxon>
    </lineage>
</organism>
<evidence type="ECO:0000256" key="2">
    <source>
        <dbReference type="ARBA" id="ARBA00022729"/>
    </source>
</evidence>
<dbReference type="Gene3D" id="3.80.10.10">
    <property type="entry name" value="Ribonuclease Inhibitor"/>
    <property type="match status" value="2"/>
</dbReference>
<keyword evidence="1" id="KW-0433">Leucine-rich repeat</keyword>
<accession>A0A6V7K4Q1</accession>
<feature type="transmembrane region" description="Helical" evidence="5">
    <location>
        <begin position="195"/>
        <end position="213"/>
    </location>
</feature>
<keyword evidence="2" id="KW-0732">Signal</keyword>
<dbReference type="InterPro" id="IPR050541">
    <property type="entry name" value="LRR_TM_domain-containing"/>
</dbReference>
<dbReference type="Pfam" id="PF00560">
    <property type="entry name" value="LRR_1"/>
    <property type="match status" value="2"/>
</dbReference>
<evidence type="ECO:0000313" key="6">
    <source>
        <dbReference type="EMBL" id="CAD1559308.1"/>
    </source>
</evidence>
<sequence length="346" mass="39302">MLKTLPKDIFLDCFELKIINLRSNQITWLPSGIFSHLKKLIKLDLSVNKIDTIRMDFFNGLNSLEILNMERNGLNLIEAGALRPLEQLKILNFSHNNLSEVPQIPIANNLTILDLSHNNITKFNDDFLHIIKISNGLRGLFLDDNPLVIECETCNFLYFVKKQFIRFPELKKITVPGLKTPLYKLGVTALCTGEFYMVLAVPFIIVAIGYLIVRLSCPPEIETANTTPDVEMQNGGDNQASTSRGNLEKSDITDDYDWRDVLFALESESWDELFETVRQPGIMDDPDYGKLVTKKKKDVVECQVIDEDVVVEKSTSNTEAIQQDKDSSDVYPYCTTVTIQVIDETK</sequence>
<reference evidence="6" key="1">
    <citation type="submission" date="2020-07" db="EMBL/GenBank/DDBJ databases">
        <authorList>
            <person name="Ferguson B K."/>
        </authorList>
    </citation>
    <scope>NUCLEOTIDE SEQUENCE</scope>
    <source>
        <strain evidence="6">L06</strain>
    </source>
</reference>
<evidence type="ECO:0008006" key="7">
    <source>
        <dbReference type="Google" id="ProtNLM"/>
    </source>
</evidence>
<evidence type="ECO:0000256" key="3">
    <source>
        <dbReference type="ARBA" id="ARBA00022737"/>
    </source>
</evidence>
<keyword evidence="5" id="KW-0812">Transmembrane</keyword>
<dbReference type="PANTHER" id="PTHR24369">
    <property type="entry name" value="ANTIGEN BSP, PUTATIVE-RELATED"/>
    <property type="match status" value="1"/>
</dbReference>
<dbReference type="AlphaFoldDB" id="A0A6V7K4Q1"/>
<proteinExistence type="predicted"/>
<evidence type="ECO:0000256" key="4">
    <source>
        <dbReference type="SAM" id="MobiDB-lite"/>
    </source>
</evidence>
<evidence type="ECO:0000256" key="5">
    <source>
        <dbReference type="SAM" id="Phobius"/>
    </source>
</evidence>
<keyword evidence="3" id="KW-0677">Repeat</keyword>